<evidence type="ECO:0000313" key="2">
    <source>
        <dbReference type="Proteomes" id="UP000076512"/>
    </source>
</evidence>
<organism evidence="1 2">
    <name type="scientific">Nocardia terpenica</name>
    <dbReference type="NCBI Taxonomy" id="455432"/>
    <lineage>
        <taxon>Bacteria</taxon>
        <taxon>Bacillati</taxon>
        <taxon>Actinomycetota</taxon>
        <taxon>Actinomycetes</taxon>
        <taxon>Mycobacteriales</taxon>
        <taxon>Nocardiaceae</taxon>
        <taxon>Nocardia</taxon>
    </lineage>
</organism>
<evidence type="ECO:0008006" key="3">
    <source>
        <dbReference type="Google" id="ProtNLM"/>
    </source>
</evidence>
<dbReference type="Gene3D" id="1.10.287.1060">
    <property type="entry name" value="ESAT-6-like"/>
    <property type="match status" value="1"/>
</dbReference>
<name>A0A164I7R7_9NOCA</name>
<proteinExistence type="predicted"/>
<dbReference type="InterPro" id="IPR036689">
    <property type="entry name" value="ESAT-6-like_sf"/>
</dbReference>
<dbReference type="AlphaFoldDB" id="A0A164I7R7"/>
<dbReference type="SUPFAM" id="SSF140453">
    <property type="entry name" value="EsxAB dimer-like"/>
    <property type="match status" value="1"/>
</dbReference>
<reference evidence="1 2" key="1">
    <citation type="submission" date="2016-04" db="EMBL/GenBank/DDBJ databases">
        <authorList>
            <person name="Evans L.H."/>
            <person name="Alamgir A."/>
            <person name="Owens N."/>
            <person name="Weber N.D."/>
            <person name="Virtaneva K."/>
            <person name="Barbian K."/>
            <person name="Babar A."/>
            <person name="Rosenke K."/>
        </authorList>
    </citation>
    <scope>NUCLEOTIDE SEQUENCE [LARGE SCALE GENOMIC DNA]</scope>
    <source>
        <strain evidence="1 2">IFM 0406</strain>
    </source>
</reference>
<evidence type="ECO:0000313" key="1">
    <source>
        <dbReference type="EMBL" id="KZM69175.1"/>
    </source>
</evidence>
<dbReference type="InterPro" id="IPR022536">
    <property type="entry name" value="EspC"/>
</dbReference>
<dbReference type="RefSeq" id="WP_067581414.1">
    <property type="nucleotide sequence ID" value="NZ_JABMCZ010000002.1"/>
</dbReference>
<dbReference type="Proteomes" id="UP000076512">
    <property type="component" value="Unassembled WGS sequence"/>
</dbReference>
<dbReference type="OrthoDB" id="4558525at2"/>
<dbReference type="GO" id="GO:0009306">
    <property type="term" value="P:protein secretion"/>
    <property type="evidence" value="ECO:0007669"/>
    <property type="project" value="InterPro"/>
</dbReference>
<accession>A0A164I7R7</accession>
<dbReference type="EMBL" id="LWGR01000021">
    <property type="protein sequence ID" value="KZM69175.1"/>
    <property type="molecule type" value="Genomic_DNA"/>
</dbReference>
<comment type="caution">
    <text evidence="1">The sequence shown here is derived from an EMBL/GenBank/DDBJ whole genome shotgun (WGS) entry which is preliminary data.</text>
</comment>
<sequence length="105" mass="11297">MADRIEAETQHLRNVAGELDGVAGQLDSILSTVSAASTTYWGKWGNDDFGEKFAGGDNGYDKSDSNLQQVVGSRSDLMRSYSSGLRDAAQSLDNMDHGNSDTFQS</sequence>
<keyword evidence="2" id="KW-1185">Reference proteome</keyword>
<dbReference type="STRING" id="455432.AWN90_15780"/>
<dbReference type="Pfam" id="PF10824">
    <property type="entry name" value="T7SS_ESX_EspC"/>
    <property type="match status" value="1"/>
</dbReference>
<protein>
    <recommendedName>
        <fullName evidence="3">WXG100 family type VII secretion target</fullName>
    </recommendedName>
</protein>
<gene>
    <name evidence="1" type="ORF">AWN90_15780</name>
</gene>